<dbReference type="EMBL" id="PSSX01000003">
    <property type="protein sequence ID" value="PPI85099.1"/>
    <property type="molecule type" value="Genomic_DNA"/>
</dbReference>
<dbReference type="Pfam" id="PF13487">
    <property type="entry name" value="HD_5"/>
    <property type="match status" value="1"/>
</dbReference>
<proteinExistence type="predicted"/>
<dbReference type="Proteomes" id="UP000239917">
    <property type="component" value="Unassembled WGS sequence"/>
</dbReference>
<dbReference type="InterPro" id="IPR003607">
    <property type="entry name" value="HD/PDEase_dom"/>
</dbReference>
<evidence type="ECO:0000259" key="1">
    <source>
        <dbReference type="PROSITE" id="PS51832"/>
    </source>
</evidence>
<keyword evidence="3" id="KW-1185">Reference proteome</keyword>
<feature type="domain" description="HD-GYP" evidence="1">
    <location>
        <begin position="109"/>
        <end position="307"/>
    </location>
</feature>
<dbReference type="CDD" id="cd00077">
    <property type="entry name" value="HDc"/>
    <property type="match status" value="1"/>
</dbReference>
<dbReference type="RefSeq" id="WP_104320880.1">
    <property type="nucleotide sequence ID" value="NZ_PSSX01000003.1"/>
</dbReference>
<dbReference type="OrthoDB" id="9764808at2"/>
<reference evidence="2 3" key="1">
    <citation type="submission" date="2018-01" db="EMBL/GenBank/DDBJ databases">
        <title>Complete genome sequences of the type strains of Marinobacter flavimaris and Marinobacter maroccanus.</title>
        <authorList>
            <person name="Palau M."/>
            <person name="Boujida N."/>
            <person name="Manresa A."/>
            <person name="Minana-Galbis D."/>
        </authorList>
    </citation>
    <scope>NUCLEOTIDE SEQUENCE [LARGE SCALE GENOMIC DNA]</scope>
    <source>
        <strain evidence="2 3">N4</strain>
    </source>
</reference>
<accession>A0A2S5ZCI4</accession>
<evidence type="ECO:0000313" key="2">
    <source>
        <dbReference type="EMBL" id="PPI85099.1"/>
    </source>
</evidence>
<sequence>MTELVRIAPGALTIGRPLPWNVYDADGNVLLRQGYVIQTNSQLEQLFERGRFKPRKIERPQEEVFEDNRERNPFADYPDLLHSLEATLNAITESDPSAQKRLLGLARMIERTCTESPEASLALVHLYSIGPVIHEQILFYAILCQFIGRQFGLEDNRVAVLTAAALTANLALVPIADKLNASNTVLNDEQRGVIRKHPQRSIQALRAAGIDNKLLLTIIAQHHEQADGSGYPKGLSGTEIRPEAEILALAERYVAMITKRAYRQRMNVANARKLIANLADGKFRPAIPKALLQVLGEFPPGILVRLDNNEVGVVTRRPVRARGPFVKAIFGPRGNRYTGTFERDTSQPDFGIQALEEPEIMPSMDFSLVWGFRS</sequence>
<dbReference type="Gene3D" id="1.10.3210.10">
    <property type="entry name" value="Hypothetical protein af1432"/>
    <property type="match status" value="1"/>
</dbReference>
<keyword evidence="2" id="KW-0378">Hydrolase</keyword>
<protein>
    <submittedName>
        <fullName evidence="2">Phosphohydrolase</fullName>
    </submittedName>
</protein>
<dbReference type="PROSITE" id="PS51832">
    <property type="entry name" value="HD_GYP"/>
    <property type="match status" value="1"/>
</dbReference>
<gene>
    <name evidence="2" type="ORF">KEHDKFFH_04895</name>
</gene>
<dbReference type="AlphaFoldDB" id="A0A2S5ZCI4"/>
<dbReference type="PANTHER" id="PTHR43155">
    <property type="entry name" value="CYCLIC DI-GMP PHOSPHODIESTERASE PA4108-RELATED"/>
    <property type="match status" value="1"/>
</dbReference>
<evidence type="ECO:0000313" key="3">
    <source>
        <dbReference type="Proteomes" id="UP000239917"/>
    </source>
</evidence>
<name>A0A2S5ZCI4_9GAMM</name>
<dbReference type="InterPro" id="IPR037522">
    <property type="entry name" value="HD_GYP_dom"/>
</dbReference>
<organism evidence="2 3">
    <name type="scientific">Marinobacter maroccanus</name>
    <dbReference type="NCBI Taxonomy" id="2055143"/>
    <lineage>
        <taxon>Bacteria</taxon>
        <taxon>Pseudomonadati</taxon>
        <taxon>Pseudomonadota</taxon>
        <taxon>Gammaproteobacteria</taxon>
        <taxon>Pseudomonadales</taxon>
        <taxon>Marinobacteraceae</taxon>
        <taxon>Marinobacter</taxon>
    </lineage>
</organism>
<dbReference type="GO" id="GO:0008081">
    <property type="term" value="F:phosphoric diester hydrolase activity"/>
    <property type="evidence" value="ECO:0007669"/>
    <property type="project" value="UniProtKB-ARBA"/>
</dbReference>
<dbReference type="PANTHER" id="PTHR43155:SF2">
    <property type="entry name" value="CYCLIC DI-GMP PHOSPHODIESTERASE PA4108"/>
    <property type="match status" value="1"/>
</dbReference>
<dbReference type="SUPFAM" id="SSF109604">
    <property type="entry name" value="HD-domain/PDEase-like"/>
    <property type="match status" value="1"/>
</dbReference>
<comment type="caution">
    <text evidence="2">The sequence shown here is derived from an EMBL/GenBank/DDBJ whole genome shotgun (WGS) entry which is preliminary data.</text>
</comment>